<sequence length="181" mass="21537">MWTQYLWNLLLVQTSELIEWAKCGNDYVSTVPTILWAIGASAFAHRLLVSMFRRFMFRRVALWELVLQHLLFVWMVLYSLHFWHVSVGLIKLFIDYCDEEGEILIDEEKLATVNIMQQWVIWLFGVSPLAVYWYTRPRRSSPPIMIWYLTPNTMSRSYILMVKENIAMQLHISVKSQICVK</sequence>
<keyword evidence="4" id="KW-1185">Reference proteome</keyword>
<name>A0A0N1IEN6_PAPMA</name>
<proteinExistence type="predicted"/>
<keyword evidence="1" id="KW-1133">Transmembrane helix</keyword>
<evidence type="ECO:0000313" key="4">
    <source>
        <dbReference type="Proteomes" id="UP000053240"/>
    </source>
</evidence>
<gene>
    <name evidence="3" type="ORF">RR48_01952</name>
</gene>
<evidence type="ECO:0000256" key="1">
    <source>
        <dbReference type="SAM" id="Phobius"/>
    </source>
</evidence>
<evidence type="ECO:0000313" key="3">
    <source>
        <dbReference type="EMBL" id="KPJ14351.1"/>
    </source>
</evidence>
<organism evidence="3 4">
    <name type="scientific">Papilio machaon</name>
    <name type="common">Old World swallowtail butterfly</name>
    <dbReference type="NCBI Taxonomy" id="76193"/>
    <lineage>
        <taxon>Eukaryota</taxon>
        <taxon>Metazoa</taxon>
        <taxon>Ecdysozoa</taxon>
        <taxon>Arthropoda</taxon>
        <taxon>Hexapoda</taxon>
        <taxon>Insecta</taxon>
        <taxon>Pterygota</taxon>
        <taxon>Neoptera</taxon>
        <taxon>Endopterygota</taxon>
        <taxon>Lepidoptera</taxon>
        <taxon>Glossata</taxon>
        <taxon>Ditrysia</taxon>
        <taxon>Papilionoidea</taxon>
        <taxon>Papilionidae</taxon>
        <taxon>Papilioninae</taxon>
        <taxon>Papilio</taxon>
    </lineage>
</organism>
<dbReference type="Proteomes" id="UP000053240">
    <property type="component" value="Unassembled WGS sequence"/>
</dbReference>
<keyword evidence="1" id="KW-0812">Transmembrane</keyword>
<feature type="signal peptide" evidence="2">
    <location>
        <begin position="1"/>
        <end position="17"/>
    </location>
</feature>
<keyword evidence="1" id="KW-0472">Membrane</keyword>
<feature type="transmembrane region" description="Helical" evidence="1">
    <location>
        <begin position="119"/>
        <end position="135"/>
    </location>
</feature>
<dbReference type="EMBL" id="KQ460480">
    <property type="protein sequence ID" value="KPJ14351.1"/>
    <property type="molecule type" value="Genomic_DNA"/>
</dbReference>
<accession>A0A0N1IEN6</accession>
<feature type="transmembrane region" description="Helical" evidence="1">
    <location>
        <begin position="27"/>
        <end position="49"/>
    </location>
</feature>
<keyword evidence="2" id="KW-0732">Signal</keyword>
<evidence type="ECO:0008006" key="5">
    <source>
        <dbReference type="Google" id="ProtNLM"/>
    </source>
</evidence>
<dbReference type="InParanoid" id="A0A0N1IEN6"/>
<feature type="chain" id="PRO_5005873904" description="Ferric oxidoreductase domain-containing protein" evidence="2">
    <location>
        <begin position="18"/>
        <end position="181"/>
    </location>
</feature>
<evidence type="ECO:0000256" key="2">
    <source>
        <dbReference type="SAM" id="SignalP"/>
    </source>
</evidence>
<feature type="transmembrane region" description="Helical" evidence="1">
    <location>
        <begin position="61"/>
        <end position="83"/>
    </location>
</feature>
<dbReference type="AlphaFoldDB" id="A0A0N1IEN6"/>
<reference evidence="3 4" key="1">
    <citation type="journal article" date="2015" name="Nat. Commun.">
        <title>Outbred genome sequencing and CRISPR/Cas9 gene editing in butterflies.</title>
        <authorList>
            <person name="Li X."/>
            <person name="Fan D."/>
            <person name="Zhang W."/>
            <person name="Liu G."/>
            <person name="Zhang L."/>
            <person name="Zhao L."/>
            <person name="Fang X."/>
            <person name="Chen L."/>
            <person name="Dong Y."/>
            <person name="Chen Y."/>
            <person name="Ding Y."/>
            <person name="Zhao R."/>
            <person name="Feng M."/>
            <person name="Zhu Y."/>
            <person name="Feng Y."/>
            <person name="Jiang X."/>
            <person name="Zhu D."/>
            <person name="Xiang H."/>
            <person name="Feng X."/>
            <person name="Li S."/>
            <person name="Wang J."/>
            <person name="Zhang G."/>
            <person name="Kronforst M.R."/>
            <person name="Wang W."/>
        </authorList>
    </citation>
    <scope>NUCLEOTIDE SEQUENCE [LARGE SCALE GENOMIC DNA]</scope>
    <source>
        <strain evidence="3">Ya'a_city_454_Pm</strain>
        <tissue evidence="3">Whole body</tissue>
    </source>
</reference>
<protein>
    <recommendedName>
        <fullName evidence="5">Ferric oxidoreductase domain-containing protein</fullName>
    </recommendedName>
</protein>